<dbReference type="Gene3D" id="1.20.1720.10">
    <property type="entry name" value="Multidrug resistance protein D"/>
    <property type="match status" value="1"/>
</dbReference>
<evidence type="ECO:0000259" key="9">
    <source>
        <dbReference type="PROSITE" id="PS50850"/>
    </source>
</evidence>
<dbReference type="GO" id="GO:0005886">
    <property type="term" value="C:plasma membrane"/>
    <property type="evidence" value="ECO:0007669"/>
    <property type="project" value="UniProtKB-SubCell"/>
</dbReference>
<dbReference type="SUPFAM" id="SSF103473">
    <property type="entry name" value="MFS general substrate transporter"/>
    <property type="match status" value="1"/>
</dbReference>
<evidence type="ECO:0000256" key="2">
    <source>
        <dbReference type="ARBA" id="ARBA00008537"/>
    </source>
</evidence>
<dbReference type="PRINTS" id="PR01036">
    <property type="entry name" value="TCRTETB"/>
</dbReference>
<evidence type="ECO:0000256" key="8">
    <source>
        <dbReference type="SAM" id="Phobius"/>
    </source>
</evidence>
<feature type="transmembrane region" description="Helical" evidence="8">
    <location>
        <begin position="121"/>
        <end position="142"/>
    </location>
</feature>
<feature type="transmembrane region" description="Helical" evidence="8">
    <location>
        <begin position="443"/>
        <end position="468"/>
    </location>
</feature>
<dbReference type="PANTHER" id="PTHR42718:SF9">
    <property type="entry name" value="MAJOR FACILITATOR SUPERFAMILY MULTIDRUG TRANSPORTER MFSC"/>
    <property type="match status" value="1"/>
</dbReference>
<comment type="subcellular location">
    <subcellularLocation>
        <location evidence="1">Cell membrane</location>
        <topology evidence="1">Multi-pass membrane protein</topology>
    </subcellularLocation>
</comment>
<proteinExistence type="inferred from homology"/>
<feature type="transmembrane region" description="Helical" evidence="8">
    <location>
        <begin position="25"/>
        <end position="42"/>
    </location>
</feature>
<accession>A0A6J4R1N4</accession>
<evidence type="ECO:0000256" key="1">
    <source>
        <dbReference type="ARBA" id="ARBA00004651"/>
    </source>
</evidence>
<feature type="transmembrane region" description="Helical" evidence="8">
    <location>
        <begin position="62"/>
        <end position="81"/>
    </location>
</feature>
<keyword evidence="3" id="KW-0813">Transport</keyword>
<feature type="transmembrane region" description="Helical" evidence="8">
    <location>
        <begin position="93"/>
        <end position="115"/>
    </location>
</feature>
<dbReference type="InterPro" id="IPR004638">
    <property type="entry name" value="EmrB-like"/>
</dbReference>
<dbReference type="InterPro" id="IPR036259">
    <property type="entry name" value="MFS_trans_sf"/>
</dbReference>
<dbReference type="InterPro" id="IPR011701">
    <property type="entry name" value="MFS"/>
</dbReference>
<protein>
    <submittedName>
        <fullName evidence="10">Uncharacterized MFS-type transporter</fullName>
    </submittedName>
</protein>
<feature type="transmembrane region" description="Helical" evidence="8">
    <location>
        <begin position="346"/>
        <end position="367"/>
    </location>
</feature>
<keyword evidence="5 8" id="KW-0812">Transmembrane</keyword>
<evidence type="ECO:0000256" key="7">
    <source>
        <dbReference type="ARBA" id="ARBA00023136"/>
    </source>
</evidence>
<organism evidence="10">
    <name type="scientific">uncultured Rubrobacteraceae bacterium</name>
    <dbReference type="NCBI Taxonomy" id="349277"/>
    <lineage>
        <taxon>Bacteria</taxon>
        <taxon>Bacillati</taxon>
        <taxon>Actinomycetota</taxon>
        <taxon>Rubrobacteria</taxon>
        <taxon>Rubrobacterales</taxon>
        <taxon>Rubrobacteraceae</taxon>
        <taxon>environmental samples</taxon>
    </lineage>
</organism>
<evidence type="ECO:0000256" key="5">
    <source>
        <dbReference type="ARBA" id="ARBA00022692"/>
    </source>
</evidence>
<feature type="transmembrane region" description="Helical" evidence="8">
    <location>
        <begin position="180"/>
        <end position="198"/>
    </location>
</feature>
<dbReference type="Pfam" id="PF07690">
    <property type="entry name" value="MFS_1"/>
    <property type="match status" value="1"/>
</dbReference>
<evidence type="ECO:0000256" key="3">
    <source>
        <dbReference type="ARBA" id="ARBA00022448"/>
    </source>
</evidence>
<feature type="transmembrane region" description="Helical" evidence="8">
    <location>
        <begin position="279"/>
        <end position="304"/>
    </location>
</feature>
<dbReference type="Gene3D" id="1.20.1250.20">
    <property type="entry name" value="MFS general substrate transporter like domains"/>
    <property type="match status" value="1"/>
</dbReference>
<evidence type="ECO:0000256" key="4">
    <source>
        <dbReference type="ARBA" id="ARBA00022475"/>
    </source>
</evidence>
<feature type="transmembrane region" description="Helical" evidence="8">
    <location>
        <begin position="236"/>
        <end position="259"/>
    </location>
</feature>
<evidence type="ECO:0000313" key="10">
    <source>
        <dbReference type="EMBL" id="CAA9460083.1"/>
    </source>
</evidence>
<keyword evidence="4" id="KW-1003">Cell membrane</keyword>
<dbReference type="AlphaFoldDB" id="A0A6J4R1N4"/>
<dbReference type="PANTHER" id="PTHR42718">
    <property type="entry name" value="MAJOR FACILITATOR SUPERFAMILY MULTIDRUG TRANSPORTER MFSC"/>
    <property type="match status" value="1"/>
</dbReference>
<keyword evidence="6 8" id="KW-1133">Transmembrane helix</keyword>
<dbReference type="InterPro" id="IPR020846">
    <property type="entry name" value="MFS_dom"/>
</dbReference>
<dbReference type="NCBIfam" id="TIGR00711">
    <property type="entry name" value="efflux_EmrB"/>
    <property type="match status" value="1"/>
</dbReference>
<comment type="similarity">
    <text evidence="2">Belongs to the major facilitator superfamily. EmrB family.</text>
</comment>
<dbReference type="EMBL" id="CADCVD010000188">
    <property type="protein sequence ID" value="CAA9460083.1"/>
    <property type="molecule type" value="Genomic_DNA"/>
</dbReference>
<feature type="transmembrane region" description="Helical" evidence="8">
    <location>
        <begin position="149"/>
        <end position="168"/>
    </location>
</feature>
<feature type="transmembrane region" description="Helical" evidence="8">
    <location>
        <begin position="310"/>
        <end position="334"/>
    </location>
</feature>
<feature type="transmembrane region" description="Helical" evidence="8">
    <location>
        <begin position="409"/>
        <end position="431"/>
    </location>
</feature>
<dbReference type="PROSITE" id="PS50850">
    <property type="entry name" value="MFS"/>
    <property type="match status" value="1"/>
</dbReference>
<feature type="domain" description="Major facilitator superfamily (MFS) profile" evidence="9">
    <location>
        <begin position="26"/>
        <end position="477"/>
    </location>
</feature>
<sequence length="484" mass="49419">MPEERISTKDKTREEEVRSRRSKRLLLAVLISAVFVSVLNSSMVNVVVPSIQAEFGATEGQVGWIITGYLLVYAVGIPLYGRVSDLFSLRRTFALGLFVFAAGSLFCALAPNLLFLVLGRIVQAAGAAAIPALASASVAKVLPPGERGAALGLIFSSVGLGAAIGPVLGGAVESLAGWQALFYGTLLLALVLVPVALYELPETEPSKDRTFDLLGGILLGLAAGLFLFGITQGQVAGFSSVTSWGSFLGAALSAVGFTWRITSASHPFVSPALFKNTGFVAAVVVGFFSMLANVSSLVFIPLLISSVNGLSSGVAGLVLAPGAVALALLSPLAGRLSDRVGARPPVFAGLLIMLLSMLFLSTFGAGASPVVVSLGMLGMGTGFAFANSPATNAAAAALPREEVGVGLGIYQGLFFLGGGTGPALIGAFLAARREAGTEAFNPLYSLGAASFSDAFLMIGVAILISFAASLKLEGIKAFPEPGSP</sequence>
<evidence type="ECO:0000256" key="6">
    <source>
        <dbReference type="ARBA" id="ARBA00022989"/>
    </source>
</evidence>
<gene>
    <name evidence="10" type="ORF">AVDCRST_MAG37-3635</name>
</gene>
<feature type="transmembrane region" description="Helical" evidence="8">
    <location>
        <begin position="210"/>
        <end position="230"/>
    </location>
</feature>
<keyword evidence="7 8" id="KW-0472">Membrane</keyword>
<reference evidence="10" key="1">
    <citation type="submission" date="2020-02" db="EMBL/GenBank/DDBJ databases">
        <authorList>
            <person name="Meier V. D."/>
        </authorList>
    </citation>
    <scope>NUCLEOTIDE SEQUENCE</scope>
    <source>
        <strain evidence="10">AVDCRST_MAG37</strain>
    </source>
</reference>
<dbReference type="GO" id="GO:0022857">
    <property type="term" value="F:transmembrane transporter activity"/>
    <property type="evidence" value="ECO:0007669"/>
    <property type="project" value="InterPro"/>
</dbReference>
<name>A0A6J4R1N4_9ACTN</name>